<evidence type="ECO:0000256" key="10">
    <source>
        <dbReference type="ARBA" id="ARBA00032441"/>
    </source>
</evidence>
<evidence type="ECO:0000256" key="4">
    <source>
        <dbReference type="ARBA" id="ARBA00022490"/>
    </source>
</evidence>
<gene>
    <name evidence="11" type="ORF">S01H4_57844</name>
</gene>
<accession>X1ENZ2</accession>
<dbReference type="Gene3D" id="3.40.50.300">
    <property type="entry name" value="P-loop containing nucleotide triphosphate hydrolases"/>
    <property type="match status" value="1"/>
</dbReference>
<keyword evidence="4" id="KW-0963">Cytoplasm</keyword>
<evidence type="ECO:0000256" key="9">
    <source>
        <dbReference type="ARBA" id="ARBA00022842"/>
    </source>
</evidence>
<evidence type="ECO:0000256" key="2">
    <source>
        <dbReference type="ARBA" id="ARBA00007599"/>
    </source>
</evidence>
<evidence type="ECO:0000256" key="5">
    <source>
        <dbReference type="ARBA" id="ARBA00022694"/>
    </source>
</evidence>
<dbReference type="GO" id="GO:0005524">
    <property type="term" value="F:ATP binding"/>
    <property type="evidence" value="ECO:0007669"/>
    <property type="project" value="UniProtKB-KW"/>
</dbReference>
<evidence type="ECO:0000256" key="6">
    <source>
        <dbReference type="ARBA" id="ARBA00022723"/>
    </source>
</evidence>
<dbReference type="GO" id="GO:0005737">
    <property type="term" value="C:cytoplasm"/>
    <property type="evidence" value="ECO:0007669"/>
    <property type="project" value="UniProtKB-SubCell"/>
</dbReference>
<dbReference type="PANTHER" id="PTHR33540">
    <property type="entry name" value="TRNA THREONYLCARBAMOYLADENOSINE BIOSYNTHESIS PROTEIN TSAE"/>
    <property type="match status" value="1"/>
</dbReference>
<dbReference type="InterPro" id="IPR003442">
    <property type="entry name" value="T6A_TsaE"/>
</dbReference>
<dbReference type="Pfam" id="PF02367">
    <property type="entry name" value="TsaE"/>
    <property type="match status" value="1"/>
</dbReference>
<comment type="similarity">
    <text evidence="2">Belongs to the TsaE family.</text>
</comment>
<comment type="caution">
    <text evidence="11">The sequence shown here is derived from an EMBL/GenBank/DDBJ whole genome shotgun (WGS) entry which is preliminary data.</text>
</comment>
<name>X1ENZ2_9ZZZZ</name>
<evidence type="ECO:0000256" key="8">
    <source>
        <dbReference type="ARBA" id="ARBA00022840"/>
    </source>
</evidence>
<evidence type="ECO:0000256" key="1">
    <source>
        <dbReference type="ARBA" id="ARBA00004496"/>
    </source>
</evidence>
<evidence type="ECO:0000313" key="11">
    <source>
        <dbReference type="EMBL" id="GAH10373.1"/>
    </source>
</evidence>
<sequence length="86" mass="9969">MQGFSKGLGIKEKILSPTFVIMKKFQVPGKKIVHWFYHIDCYRIRKPKELSDLGFKEIISNPKNIVAIEWALIMVGYISEIIQMGQ</sequence>
<dbReference type="PANTHER" id="PTHR33540:SF2">
    <property type="entry name" value="TRNA THREONYLCARBAMOYLADENOSINE BIOSYNTHESIS PROTEIN TSAE"/>
    <property type="match status" value="1"/>
</dbReference>
<keyword evidence="5" id="KW-0819">tRNA processing</keyword>
<evidence type="ECO:0000256" key="3">
    <source>
        <dbReference type="ARBA" id="ARBA00019010"/>
    </source>
</evidence>
<dbReference type="GO" id="GO:0002949">
    <property type="term" value="P:tRNA threonylcarbamoyladenosine modification"/>
    <property type="evidence" value="ECO:0007669"/>
    <property type="project" value="InterPro"/>
</dbReference>
<keyword evidence="6" id="KW-0479">Metal-binding</keyword>
<keyword evidence="8" id="KW-0067">ATP-binding</keyword>
<keyword evidence="9" id="KW-0460">Magnesium</keyword>
<organism evidence="11">
    <name type="scientific">marine sediment metagenome</name>
    <dbReference type="NCBI Taxonomy" id="412755"/>
    <lineage>
        <taxon>unclassified sequences</taxon>
        <taxon>metagenomes</taxon>
        <taxon>ecological metagenomes</taxon>
    </lineage>
</organism>
<dbReference type="AlphaFoldDB" id="X1ENZ2"/>
<keyword evidence="7" id="KW-0547">Nucleotide-binding</keyword>
<proteinExistence type="inferred from homology"/>
<dbReference type="EMBL" id="BART01033720">
    <property type="protein sequence ID" value="GAH10373.1"/>
    <property type="molecule type" value="Genomic_DNA"/>
</dbReference>
<reference evidence="11" key="1">
    <citation type="journal article" date="2014" name="Front. Microbiol.">
        <title>High frequency of phylogenetically diverse reductive dehalogenase-homologous genes in deep subseafloor sedimentary metagenomes.</title>
        <authorList>
            <person name="Kawai M."/>
            <person name="Futagami T."/>
            <person name="Toyoda A."/>
            <person name="Takaki Y."/>
            <person name="Nishi S."/>
            <person name="Hori S."/>
            <person name="Arai W."/>
            <person name="Tsubouchi T."/>
            <person name="Morono Y."/>
            <person name="Uchiyama I."/>
            <person name="Ito T."/>
            <person name="Fujiyama A."/>
            <person name="Inagaki F."/>
            <person name="Takami H."/>
        </authorList>
    </citation>
    <scope>NUCLEOTIDE SEQUENCE</scope>
    <source>
        <strain evidence="11">Expedition CK06-06</strain>
    </source>
</reference>
<evidence type="ECO:0000256" key="7">
    <source>
        <dbReference type="ARBA" id="ARBA00022741"/>
    </source>
</evidence>
<dbReference type="InterPro" id="IPR027417">
    <property type="entry name" value="P-loop_NTPase"/>
</dbReference>
<protein>
    <recommendedName>
        <fullName evidence="3">tRNA threonylcarbamoyladenosine biosynthesis protein TsaE</fullName>
    </recommendedName>
    <alternativeName>
        <fullName evidence="10">t(6)A37 threonylcarbamoyladenosine biosynthesis protein TsaE</fullName>
    </alternativeName>
</protein>
<comment type="subcellular location">
    <subcellularLocation>
        <location evidence="1">Cytoplasm</location>
    </subcellularLocation>
</comment>
<dbReference type="GO" id="GO:0046872">
    <property type="term" value="F:metal ion binding"/>
    <property type="evidence" value="ECO:0007669"/>
    <property type="project" value="UniProtKB-KW"/>
</dbReference>